<keyword evidence="1" id="KW-0223">Dioxygenase</keyword>
<dbReference type="Proteomes" id="UP000014074">
    <property type="component" value="Unassembled WGS sequence"/>
</dbReference>
<dbReference type="PANTHER" id="PTHR40470">
    <property type="entry name" value="PHYTANOYL-COA DIOXYGENASE FAMILY PROTEIN (AFU_ORTHOLOGUE AFUA_2G15850)"/>
    <property type="match status" value="1"/>
</dbReference>
<dbReference type="AlphaFoldDB" id="R8BWI9"/>
<protein>
    <submittedName>
        <fullName evidence="1">Putative phytanoyl-dioxygenase protein</fullName>
    </submittedName>
</protein>
<sequence>MVTLTSFLERDGFVVIPSVLSPEQLETLRAAATRTTELARSGKWPLIRTVGKQFPPWTPDASLGIWGVQSLMHPELPDHDIFAQSYFAENVLSPAKQLMSCGDEDLVMELYNMLVRPDKDFELRWHRDDIPPDADDEEELERLNEPAFHTQWNLALFDDESLVLVPGSHRRARTKEERDAGPYDVVADQMTVKLKAGDVAFYNNNIFHRGVYDSTKERMTLHGSVGHAKGSKLRARNVLQHGIGSWVDRCDFSALGEQKERAEAMRDRLVRLGRDSGEVGYSLDG</sequence>
<accession>R8BWI9</accession>
<dbReference type="InterPro" id="IPR008775">
    <property type="entry name" value="Phytyl_CoA_dOase-like"/>
</dbReference>
<keyword evidence="2" id="KW-1185">Reference proteome</keyword>
<dbReference type="PANTHER" id="PTHR40470:SF1">
    <property type="entry name" value="PHYTANOYL-COA DIOXYGENASE FAMILY PROTEIN (AFU_ORTHOLOGUE AFUA_2G15850)"/>
    <property type="match status" value="1"/>
</dbReference>
<dbReference type="KEGG" id="tmn:UCRPA7_767"/>
<dbReference type="OrthoDB" id="2106152at2759"/>
<dbReference type="RefSeq" id="XP_007911551.1">
    <property type="nucleotide sequence ID" value="XM_007913360.1"/>
</dbReference>
<dbReference type="SUPFAM" id="SSF51197">
    <property type="entry name" value="Clavaminate synthase-like"/>
    <property type="match status" value="1"/>
</dbReference>
<gene>
    <name evidence="1" type="ORF">UCRPA7_767</name>
</gene>
<dbReference type="HOGENOM" id="CLU_056749_0_0_1"/>
<organism evidence="1 2">
    <name type="scientific">Phaeoacremonium minimum (strain UCR-PA7)</name>
    <name type="common">Esca disease fungus</name>
    <name type="synonym">Togninia minima</name>
    <dbReference type="NCBI Taxonomy" id="1286976"/>
    <lineage>
        <taxon>Eukaryota</taxon>
        <taxon>Fungi</taxon>
        <taxon>Dikarya</taxon>
        <taxon>Ascomycota</taxon>
        <taxon>Pezizomycotina</taxon>
        <taxon>Sordariomycetes</taxon>
        <taxon>Sordariomycetidae</taxon>
        <taxon>Togniniales</taxon>
        <taxon>Togniniaceae</taxon>
        <taxon>Phaeoacremonium</taxon>
    </lineage>
</organism>
<keyword evidence="1" id="KW-0560">Oxidoreductase</keyword>
<dbReference type="Gene3D" id="2.60.120.620">
    <property type="entry name" value="q2cbj1_9rhob like domain"/>
    <property type="match status" value="1"/>
</dbReference>
<dbReference type="GeneID" id="19328450"/>
<reference evidence="2" key="1">
    <citation type="journal article" date="2013" name="Genome Announc.">
        <title>Draft genome sequence of the ascomycete Phaeoacremonium aleophilum strain UCR-PA7, a causal agent of the esca disease complex in grapevines.</title>
        <authorList>
            <person name="Blanco-Ulate B."/>
            <person name="Rolshausen P."/>
            <person name="Cantu D."/>
        </authorList>
    </citation>
    <scope>NUCLEOTIDE SEQUENCE [LARGE SCALE GENOMIC DNA]</scope>
    <source>
        <strain evidence="2">UCR-PA7</strain>
    </source>
</reference>
<proteinExistence type="predicted"/>
<evidence type="ECO:0000313" key="1">
    <source>
        <dbReference type="EMBL" id="EOO03736.1"/>
    </source>
</evidence>
<dbReference type="Pfam" id="PF05721">
    <property type="entry name" value="PhyH"/>
    <property type="match status" value="1"/>
</dbReference>
<dbReference type="eggNOG" id="ENOG502RXJG">
    <property type="taxonomic scope" value="Eukaryota"/>
</dbReference>
<name>R8BWI9_PHAM7</name>
<evidence type="ECO:0000313" key="2">
    <source>
        <dbReference type="Proteomes" id="UP000014074"/>
    </source>
</evidence>
<dbReference type="EMBL" id="KB932813">
    <property type="protein sequence ID" value="EOO03736.1"/>
    <property type="molecule type" value="Genomic_DNA"/>
</dbReference>
<dbReference type="GO" id="GO:0051213">
    <property type="term" value="F:dioxygenase activity"/>
    <property type="evidence" value="ECO:0007669"/>
    <property type="project" value="UniProtKB-KW"/>
</dbReference>